<dbReference type="AlphaFoldDB" id="A0A9W7DNV6"/>
<proteinExistence type="predicted"/>
<reference evidence="3" key="1">
    <citation type="journal article" date="2023" name="Commun. Biol.">
        <title>Genome analysis of Parmales, the sister group of diatoms, reveals the evolutionary specialization of diatoms from phago-mixotrophs to photoautotrophs.</title>
        <authorList>
            <person name="Ban H."/>
            <person name="Sato S."/>
            <person name="Yoshikawa S."/>
            <person name="Yamada K."/>
            <person name="Nakamura Y."/>
            <person name="Ichinomiya M."/>
            <person name="Sato N."/>
            <person name="Blanc-Mathieu R."/>
            <person name="Endo H."/>
            <person name="Kuwata A."/>
            <person name="Ogata H."/>
        </authorList>
    </citation>
    <scope>NUCLEOTIDE SEQUENCE [LARGE SCALE GENOMIC DNA]</scope>
    <source>
        <strain evidence="3">NIES 3700</strain>
    </source>
</reference>
<organism evidence="2 3">
    <name type="scientific">Triparma laevis f. longispina</name>
    <dbReference type="NCBI Taxonomy" id="1714387"/>
    <lineage>
        <taxon>Eukaryota</taxon>
        <taxon>Sar</taxon>
        <taxon>Stramenopiles</taxon>
        <taxon>Ochrophyta</taxon>
        <taxon>Bolidophyceae</taxon>
        <taxon>Parmales</taxon>
        <taxon>Triparmaceae</taxon>
        <taxon>Triparma</taxon>
    </lineage>
</organism>
<feature type="compositionally biased region" description="Pro residues" evidence="1">
    <location>
        <begin position="15"/>
        <end position="29"/>
    </location>
</feature>
<feature type="compositionally biased region" description="Acidic residues" evidence="1">
    <location>
        <begin position="94"/>
        <end position="114"/>
    </location>
</feature>
<keyword evidence="3" id="KW-1185">Reference proteome</keyword>
<name>A0A9W7DNV6_9STRA</name>
<sequence length="114" mass="12503">MFHSPTPTSYASSAPVPPSSPFFTPPVVPPTSTSSSLVSFLHTLKSKYGHFTDKQSGVEINGITSDKLKSKRWKDRKNMKGEGKVYNKIHDMLSDSESDGEEEVDQDDVDPAGE</sequence>
<dbReference type="EMBL" id="BRXW01000377">
    <property type="protein sequence ID" value="GMH48980.1"/>
    <property type="molecule type" value="Genomic_DNA"/>
</dbReference>
<feature type="region of interest" description="Disordered" evidence="1">
    <location>
        <begin position="1"/>
        <end position="35"/>
    </location>
</feature>
<evidence type="ECO:0000256" key="1">
    <source>
        <dbReference type="SAM" id="MobiDB-lite"/>
    </source>
</evidence>
<evidence type="ECO:0000313" key="3">
    <source>
        <dbReference type="Proteomes" id="UP001165122"/>
    </source>
</evidence>
<feature type="region of interest" description="Disordered" evidence="1">
    <location>
        <begin position="91"/>
        <end position="114"/>
    </location>
</feature>
<feature type="compositionally biased region" description="Low complexity" evidence="1">
    <location>
        <begin position="1"/>
        <end position="14"/>
    </location>
</feature>
<dbReference type="Proteomes" id="UP001165122">
    <property type="component" value="Unassembled WGS sequence"/>
</dbReference>
<accession>A0A9W7DNV6</accession>
<protein>
    <submittedName>
        <fullName evidence="2">Uncharacterized protein</fullName>
    </submittedName>
</protein>
<gene>
    <name evidence="2" type="ORF">TrLO_g15500</name>
</gene>
<evidence type="ECO:0000313" key="2">
    <source>
        <dbReference type="EMBL" id="GMH48980.1"/>
    </source>
</evidence>
<comment type="caution">
    <text evidence="2">The sequence shown here is derived from an EMBL/GenBank/DDBJ whole genome shotgun (WGS) entry which is preliminary data.</text>
</comment>